<proteinExistence type="predicted"/>
<gene>
    <name evidence="1" type="ORF">EUGRSUZ_D01941</name>
</gene>
<dbReference type="EMBL" id="KK198756">
    <property type="protein sequence ID" value="KCW77639.1"/>
    <property type="molecule type" value="Genomic_DNA"/>
</dbReference>
<dbReference type="InParanoid" id="A0A059CHC0"/>
<reference evidence="1" key="1">
    <citation type="submission" date="2013-07" db="EMBL/GenBank/DDBJ databases">
        <title>The genome of Eucalyptus grandis.</title>
        <authorList>
            <person name="Schmutz J."/>
            <person name="Hayes R."/>
            <person name="Myburg A."/>
            <person name="Tuskan G."/>
            <person name="Grattapaglia D."/>
            <person name="Rokhsar D.S."/>
        </authorList>
    </citation>
    <scope>NUCLEOTIDE SEQUENCE</scope>
    <source>
        <tissue evidence="1">Leaf extractions</tissue>
    </source>
</reference>
<dbReference type="AlphaFoldDB" id="A0A059CHC0"/>
<sequence length="66" mass="7560">MTKICRSLIYNQIISAKNLLFVLVSHISMTNLTGILEPRFFLFMKVGANVLNHFQSCTMDSEMNFS</sequence>
<protein>
    <submittedName>
        <fullName evidence="1">Uncharacterized protein</fullName>
    </submittedName>
</protein>
<dbReference type="Gramene" id="KCW77639">
    <property type="protein sequence ID" value="KCW77639"/>
    <property type="gene ID" value="EUGRSUZ_D01941"/>
</dbReference>
<accession>A0A059CHC0</accession>
<evidence type="ECO:0000313" key="1">
    <source>
        <dbReference type="EMBL" id="KCW77639.1"/>
    </source>
</evidence>
<organism evidence="1">
    <name type="scientific">Eucalyptus grandis</name>
    <name type="common">Flooded gum</name>
    <dbReference type="NCBI Taxonomy" id="71139"/>
    <lineage>
        <taxon>Eukaryota</taxon>
        <taxon>Viridiplantae</taxon>
        <taxon>Streptophyta</taxon>
        <taxon>Embryophyta</taxon>
        <taxon>Tracheophyta</taxon>
        <taxon>Spermatophyta</taxon>
        <taxon>Magnoliopsida</taxon>
        <taxon>eudicotyledons</taxon>
        <taxon>Gunneridae</taxon>
        <taxon>Pentapetalae</taxon>
        <taxon>rosids</taxon>
        <taxon>malvids</taxon>
        <taxon>Myrtales</taxon>
        <taxon>Myrtaceae</taxon>
        <taxon>Myrtoideae</taxon>
        <taxon>Eucalypteae</taxon>
        <taxon>Eucalyptus</taxon>
    </lineage>
</organism>
<name>A0A059CHC0_EUCGR</name>